<dbReference type="Proteomes" id="UP001219525">
    <property type="component" value="Unassembled WGS sequence"/>
</dbReference>
<keyword evidence="3" id="KW-1185">Reference proteome</keyword>
<organism evidence="2 3">
    <name type="scientific">Mycena pura</name>
    <dbReference type="NCBI Taxonomy" id="153505"/>
    <lineage>
        <taxon>Eukaryota</taxon>
        <taxon>Fungi</taxon>
        <taxon>Dikarya</taxon>
        <taxon>Basidiomycota</taxon>
        <taxon>Agaricomycotina</taxon>
        <taxon>Agaricomycetes</taxon>
        <taxon>Agaricomycetidae</taxon>
        <taxon>Agaricales</taxon>
        <taxon>Marasmiineae</taxon>
        <taxon>Mycenaceae</taxon>
        <taxon>Mycena</taxon>
    </lineage>
</organism>
<dbReference type="AlphaFoldDB" id="A0AAD6VF73"/>
<evidence type="ECO:0000313" key="3">
    <source>
        <dbReference type="Proteomes" id="UP001219525"/>
    </source>
</evidence>
<protein>
    <submittedName>
        <fullName evidence="2">Uncharacterized protein</fullName>
    </submittedName>
</protein>
<name>A0AAD6VF73_9AGAR</name>
<dbReference type="EMBL" id="JARJCW010000027">
    <property type="protein sequence ID" value="KAJ7210854.1"/>
    <property type="molecule type" value="Genomic_DNA"/>
</dbReference>
<gene>
    <name evidence="2" type="ORF">GGX14DRAFT_394478</name>
</gene>
<feature type="region of interest" description="Disordered" evidence="1">
    <location>
        <begin position="31"/>
        <end position="60"/>
    </location>
</feature>
<evidence type="ECO:0000313" key="2">
    <source>
        <dbReference type="EMBL" id="KAJ7210854.1"/>
    </source>
</evidence>
<sequence length="226" mass="23504">MRLPDPRDGVGVGGVVEAAAHVTVDIEPTAAAPAAVSQTPSQRNGGNMHGNHSQAAAHSQKPKVIAANCRQLPPTCHIAAMSQIWAAATTGIAAKLPPHCCPGDATLPPIAASNIWQLTTNCRQLLPTAASIAPLSVLCLTPSVIQMSADMTAWCDEKKFRQLYSRGRSGAWVAPIADGGCLIAPDSVDSSGTQPGGVQLRERLVTKHLKIYTGPHTAAEQGTKLC</sequence>
<evidence type="ECO:0000256" key="1">
    <source>
        <dbReference type="SAM" id="MobiDB-lite"/>
    </source>
</evidence>
<comment type="caution">
    <text evidence="2">The sequence shown here is derived from an EMBL/GenBank/DDBJ whole genome shotgun (WGS) entry which is preliminary data.</text>
</comment>
<reference evidence="2" key="1">
    <citation type="submission" date="2023-03" db="EMBL/GenBank/DDBJ databases">
        <title>Massive genome expansion in bonnet fungi (Mycena s.s.) driven by repeated elements and novel gene families across ecological guilds.</title>
        <authorList>
            <consortium name="Lawrence Berkeley National Laboratory"/>
            <person name="Harder C.B."/>
            <person name="Miyauchi S."/>
            <person name="Viragh M."/>
            <person name="Kuo A."/>
            <person name="Thoen E."/>
            <person name="Andreopoulos B."/>
            <person name="Lu D."/>
            <person name="Skrede I."/>
            <person name="Drula E."/>
            <person name="Henrissat B."/>
            <person name="Morin E."/>
            <person name="Kohler A."/>
            <person name="Barry K."/>
            <person name="LaButti K."/>
            <person name="Morin E."/>
            <person name="Salamov A."/>
            <person name="Lipzen A."/>
            <person name="Mereny Z."/>
            <person name="Hegedus B."/>
            <person name="Baldrian P."/>
            <person name="Stursova M."/>
            <person name="Weitz H."/>
            <person name="Taylor A."/>
            <person name="Grigoriev I.V."/>
            <person name="Nagy L.G."/>
            <person name="Martin F."/>
            <person name="Kauserud H."/>
        </authorList>
    </citation>
    <scope>NUCLEOTIDE SEQUENCE</scope>
    <source>
        <strain evidence="2">9144</strain>
    </source>
</reference>
<proteinExistence type="predicted"/>
<feature type="compositionally biased region" description="Polar residues" evidence="1">
    <location>
        <begin position="36"/>
        <end position="57"/>
    </location>
</feature>
<accession>A0AAD6VF73</accession>